<organism>
    <name type="scientific">Pyricularia oryzae (strain P131)</name>
    <name type="common">Rice blast fungus</name>
    <name type="synonym">Magnaporthe oryzae</name>
    <dbReference type="NCBI Taxonomy" id="1143193"/>
    <lineage>
        <taxon>Eukaryota</taxon>
        <taxon>Fungi</taxon>
        <taxon>Dikarya</taxon>
        <taxon>Ascomycota</taxon>
        <taxon>Pezizomycotina</taxon>
        <taxon>Sordariomycetes</taxon>
        <taxon>Sordariomycetidae</taxon>
        <taxon>Magnaporthales</taxon>
        <taxon>Pyriculariaceae</taxon>
        <taxon>Pyricularia</taxon>
    </lineage>
</organism>
<proteinExistence type="predicted"/>
<gene>
    <name evidence="1" type="ORF">OOW_P131scaffold00498g1</name>
</gene>
<name>L7JCY3_PYRO1</name>
<protein>
    <submittedName>
        <fullName evidence="1">Uncharacterized protein</fullName>
    </submittedName>
</protein>
<sequence>MSNKLDCQFPVSRCSSVQHVLARLSAGVLIKKASGSYKTLAPVDGSSILNVAPLSPRQQRWELMHFELSICTHQPKALASAALRSSDLECRFDLFCTRAKGT</sequence>
<accession>L7JCY3</accession>
<dbReference type="AlphaFoldDB" id="L7JCY3"/>
<evidence type="ECO:0000313" key="1">
    <source>
        <dbReference type="EMBL" id="ELQ65415.1"/>
    </source>
</evidence>
<dbReference type="EMBL" id="JH795193">
    <property type="protein sequence ID" value="ELQ65415.1"/>
    <property type="molecule type" value="Genomic_DNA"/>
</dbReference>
<reference evidence="1" key="1">
    <citation type="journal article" date="2012" name="PLoS Genet.">
        <title>Comparative analysis of the genomes of two field isolates of the rice blast fungus Magnaporthe oryzae.</title>
        <authorList>
            <person name="Xue M."/>
            <person name="Yang J."/>
            <person name="Li Z."/>
            <person name="Hu S."/>
            <person name="Yao N."/>
            <person name="Dean R.A."/>
            <person name="Zhao W."/>
            <person name="Shen M."/>
            <person name="Zhang H."/>
            <person name="Li C."/>
            <person name="Liu L."/>
            <person name="Cao L."/>
            <person name="Xu X."/>
            <person name="Xing Y."/>
            <person name="Hsiang T."/>
            <person name="Zhang Z."/>
            <person name="Xu J.R."/>
            <person name="Peng Y.L."/>
        </authorList>
    </citation>
    <scope>NUCLEOTIDE SEQUENCE [LARGE SCALE GENOMIC DNA]</scope>
    <source>
        <strain evidence="1">P131</strain>
    </source>
</reference>